<feature type="non-terminal residue" evidence="1">
    <location>
        <position position="117"/>
    </location>
</feature>
<protein>
    <submittedName>
        <fullName evidence="1">Uncharacterized protein</fullName>
    </submittedName>
</protein>
<reference evidence="1" key="1">
    <citation type="journal article" date="2014" name="Front. Microbiol.">
        <title>High frequency of phylogenetically diverse reductive dehalogenase-homologous genes in deep subseafloor sedimentary metagenomes.</title>
        <authorList>
            <person name="Kawai M."/>
            <person name="Futagami T."/>
            <person name="Toyoda A."/>
            <person name="Takaki Y."/>
            <person name="Nishi S."/>
            <person name="Hori S."/>
            <person name="Arai W."/>
            <person name="Tsubouchi T."/>
            <person name="Morono Y."/>
            <person name="Uchiyama I."/>
            <person name="Ito T."/>
            <person name="Fujiyama A."/>
            <person name="Inagaki F."/>
            <person name="Takami H."/>
        </authorList>
    </citation>
    <scope>NUCLEOTIDE SEQUENCE</scope>
    <source>
        <strain evidence="1">Expedition CK06-06</strain>
    </source>
</reference>
<comment type="caution">
    <text evidence="1">The sequence shown here is derived from an EMBL/GenBank/DDBJ whole genome shotgun (WGS) entry which is preliminary data.</text>
</comment>
<dbReference type="EMBL" id="BARW01021101">
    <property type="protein sequence ID" value="GAI99389.1"/>
    <property type="molecule type" value="Genomic_DNA"/>
</dbReference>
<evidence type="ECO:0000313" key="1">
    <source>
        <dbReference type="EMBL" id="GAI99389.1"/>
    </source>
</evidence>
<proteinExistence type="predicted"/>
<organism evidence="1">
    <name type="scientific">marine sediment metagenome</name>
    <dbReference type="NCBI Taxonomy" id="412755"/>
    <lineage>
        <taxon>unclassified sequences</taxon>
        <taxon>metagenomes</taxon>
        <taxon>ecological metagenomes</taxon>
    </lineage>
</organism>
<name>X1V424_9ZZZZ</name>
<sequence length="117" mass="13153">MPERGFDTGFWSDPFVQKLLQEGKTLFAYLWTNDHCNPAGLYEITPETIAFETGLPLADIPALFQALKPKVVCYPEENLVWVKNFIKRQSKSPKFLAAAAKALTTIHNNGAIKELLD</sequence>
<accession>X1V424</accession>
<gene>
    <name evidence="1" type="ORF">S12H4_35510</name>
</gene>
<dbReference type="AlphaFoldDB" id="X1V424"/>